<feature type="domain" description="DUF6534" evidence="2">
    <location>
        <begin position="176"/>
        <end position="263"/>
    </location>
</feature>
<evidence type="ECO:0000256" key="1">
    <source>
        <dbReference type="SAM" id="Phobius"/>
    </source>
</evidence>
<keyword evidence="1" id="KW-0812">Transmembrane</keyword>
<feature type="transmembrane region" description="Helical" evidence="1">
    <location>
        <begin position="100"/>
        <end position="119"/>
    </location>
</feature>
<sequence>MTQFLPAYSFATRSMVPLITGFSISSIIFLILTAQVWIYFRRRGIRSRENKRSKSLVALIWLMQAAQMVITTRLSCIHAMEFDDVSRFSGYMSIDWALYTGIWSLTTSLVHGVFISRVFRLEKSLYGKRRITFVLIAFCVMEQVFGLLSAIFIAKLSNHNYKVMIVWSTSISLGCSAINDVLIAGTLVYILYKHRTVSPRTNQMIMKLIIFCSQTGLITTVAASITIGIWIACRFDISHLYMCVPLGGLYATCLLANFIARESYLQPQTVHEPEISEISLSFGPFTQVIHVGLPDNNSGQQETFAMQEGTHSSKASSC</sequence>
<accession>A0A9P7DCL8</accession>
<dbReference type="Proteomes" id="UP000719766">
    <property type="component" value="Unassembled WGS sequence"/>
</dbReference>
<comment type="caution">
    <text evidence="3">The sequence shown here is derived from an EMBL/GenBank/DDBJ whole genome shotgun (WGS) entry which is preliminary data.</text>
</comment>
<feature type="transmembrane region" description="Helical" evidence="1">
    <location>
        <begin position="15"/>
        <end position="40"/>
    </location>
</feature>
<dbReference type="GeneID" id="64597941"/>
<dbReference type="AlphaFoldDB" id="A0A9P7DCL8"/>
<keyword evidence="4" id="KW-1185">Reference proteome</keyword>
<name>A0A9P7DCL8_9AGAM</name>
<keyword evidence="1" id="KW-1133">Transmembrane helix</keyword>
<evidence type="ECO:0000313" key="4">
    <source>
        <dbReference type="Proteomes" id="UP000719766"/>
    </source>
</evidence>
<dbReference type="OrthoDB" id="2688788at2759"/>
<feature type="transmembrane region" description="Helical" evidence="1">
    <location>
        <begin position="238"/>
        <end position="260"/>
    </location>
</feature>
<feature type="transmembrane region" description="Helical" evidence="1">
    <location>
        <begin position="204"/>
        <end position="232"/>
    </location>
</feature>
<dbReference type="EMBL" id="JABBWE010000085">
    <property type="protein sequence ID" value="KAG1786970.1"/>
    <property type="molecule type" value="Genomic_DNA"/>
</dbReference>
<organism evidence="3 4">
    <name type="scientific">Suillus plorans</name>
    <dbReference type="NCBI Taxonomy" id="116603"/>
    <lineage>
        <taxon>Eukaryota</taxon>
        <taxon>Fungi</taxon>
        <taxon>Dikarya</taxon>
        <taxon>Basidiomycota</taxon>
        <taxon>Agaricomycotina</taxon>
        <taxon>Agaricomycetes</taxon>
        <taxon>Agaricomycetidae</taxon>
        <taxon>Boletales</taxon>
        <taxon>Suillineae</taxon>
        <taxon>Suillaceae</taxon>
        <taxon>Suillus</taxon>
    </lineage>
</organism>
<gene>
    <name evidence="3" type="ORF">HD556DRAFT_1411345</name>
</gene>
<dbReference type="InterPro" id="IPR045339">
    <property type="entry name" value="DUF6534"/>
</dbReference>
<feature type="transmembrane region" description="Helical" evidence="1">
    <location>
        <begin position="131"/>
        <end position="153"/>
    </location>
</feature>
<feature type="transmembrane region" description="Helical" evidence="1">
    <location>
        <begin position="165"/>
        <end position="192"/>
    </location>
</feature>
<dbReference type="Pfam" id="PF20152">
    <property type="entry name" value="DUF6534"/>
    <property type="match status" value="1"/>
</dbReference>
<protein>
    <recommendedName>
        <fullName evidence="2">DUF6534 domain-containing protein</fullName>
    </recommendedName>
</protein>
<evidence type="ECO:0000259" key="2">
    <source>
        <dbReference type="Pfam" id="PF20152"/>
    </source>
</evidence>
<keyword evidence="1" id="KW-0472">Membrane</keyword>
<evidence type="ECO:0000313" key="3">
    <source>
        <dbReference type="EMBL" id="KAG1786970.1"/>
    </source>
</evidence>
<reference evidence="3" key="1">
    <citation type="journal article" date="2020" name="New Phytol.">
        <title>Comparative genomics reveals dynamic genome evolution in host specialist ectomycorrhizal fungi.</title>
        <authorList>
            <person name="Lofgren L.A."/>
            <person name="Nguyen N.H."/>
            <person name="Vilgalys R."/>
            <person name="Ruytinx J."/>
            <person name="Liao H.L."/>
            <person name="Branco S."/>
            <person name="Kuo A."/>
            <person name="LaButti K."/>
            <person name="Lipzen A."/>
            <person name="Andreopoulos W."/>
            <person name="Pangilinan J."/>
            <person name="Riley R."/>
            <person name="Hundley H."/>
            <person name="Na H."/>
            <person name="Barry K."/>
            <person name="Grigoriev I.V."/>
            <person name="Stajich J.E."/>
            <person name="Kennedy P.G."/>
        </authorList>
    </citation>
    <scope>NUCLEOTIDE SEQUENCE</scope>
    <source>
        <strain evidence="3">S12</strain>
    </source>
</reference>
<proteinExistence type="predicted"/>
<feature type="transmembrane region" description="Helical" evidence="1">
    <location>
        <begin position="56"/>
        <end position="80"/>
    </location>
</feature>
<dbReference type="PANTHER" id="PTHR40465:SF1">
    <property type="entry name" value="DUF6534 DOMAIN-CONTAINING PROTEIN"/>
    <property type="match status" value="1"/>
</dbReference>
<dbReference type="PANTHER" id="PTHR40465">
    <property type="entry name" value="CHROMOSOME 1, WHOLE GENOME SHOTGUN SEQUENCE"/>
    <property type="match status" value="1"/>
</dbReference>
<dbReference type="RefSeq" id="XP_041154354.1">
    <property type="nucleotide sequence ID" value="XM_041304177.1"/>
</dbReference>